<organism evidence="3 4">
    <name type="scientific">Plasmodium fragile</name>
    <dbReference type="NCBI Taxonomy" id="5857"/>
    <lineage>
        <taxon>Eukaryota</taxon>
        <taxon>Sar</taxon>
        <taxon>Alveolata</taxon>
        <taxon>Apicomplexa</taxon>
        <taxon>Aconoidasida</taxon>
        <taxon>Haemosporida</taxon>
        <taxon>Plasmodiidae</taxon>
        <taxon>Plasmodium</taxon>
        <taxon>Plasmodium (Plasmodium)</taxon>
    </lineage>
</organism>
<gene>
    <name evidence="3" type="ORF">AK88_04717</name>
</gene>
<feature type="compositionally biased region" description="Acidic residues" evidence="1">
    <location>
        <begin position="229"/>
        <end position="246"/>
    </location>
</feature>
<sequence length="732" mass="76769">MDLESLGANCMNAYYKHPQYPDGPPRQVTRAGDRIMCKLMVGALYFMNDNSWPTRGGSMGVSNDDELREYVRCAIVNMYMDILKESSCGGEWGLYYAWYTMKQLEEGPGGGLISQGKCGQGVFENIKASEWDMGKKIKDWLWQNSRTTRTIARSGLTSKCSKAISDIDKVHNAGTTDSLNVLKEGLEKEIGDTLKAAMKSVMTQIRKEVKAKIKGSGDKAPGSTLEPPSDSEEDDTGELSDSEEDKEQDHYSSLPASSSLPGASTGRASTISKSAGGVAAAKPPDARATTQATETPTTPSPKEPTGKPRAGPELGDTGGERSQSVPKAPASPVLPARPPPPPPPRRPSTPRQGSDPGRQAAGTAGASTDTKVKDSDAKPPGTAPCPDSNSTSGGVSIRCGSTSDSDLGLTDDVRKLLQAQDTRENAPTSPNPSSGTGESSSVHTAHSLKQELKKQEKKNETTIFLRERERHHGERETTQRARNQTSNKNASGRAIGQATGNDPPAVRTTTNQDPSVATAAPAPGPAPPQNPASTTTSTSSGPEGAPASSSAAQPGPPGGSDQNAGAQGTQGSDPMFHSEPITDSPAWYTEFDTGGTGTTSSGGTQRDSADGAQNAGDVKSGNLDCTNNTPDKGCGPYFSLTFTPDATSLGGSFVPPNPESEIHVLHADTRYPPKEGGPDVPDLTDTVLTATTPILLFVAAVIVALLGYSLWKISAHTSSCTTRTQRINTAQI</sequence>
<keyword evidence="4" id="KW-1185">Reference proteome</keyword>
<feature type="compositionally biased region" description="Pro residues" evidence="1">
    <location>
        <begin position="335"/>
        <end position="347"/>
    </location>
</feature>
<feature type="compositionally biased region" description="Low complexity" evidence="1">
    <location>
        <begin position="400"/>
        <end position="410"/>
    </location>
</feature>
<reference evidence="3 4" key="1">
    <citation type="submission" date="2014-03" db="EMBL/GenBank/DDBJ databases">
        <title>The Genome Sequence of Plasmodium fragile nilgiri.</title>
        <authorList>
            <consortium name="The Broad Institute Genomics Platform"/>
            <consortium name="The Broad Institute Genome Sequencing Center for Infectious Disease"/>
            <person name="Neafsey D."/>
            <person name="Duraisingh M."/>
            <person name="Young S.K."/>
            <person name="Zeng Q."/>
            <person name="Gargeya S."/>
            <person name="Abouelleil A."/>
            <person name="Alvarado L."/>
            <person name="Chapman S.B."/>
            <person name="Gainer-Dewar J."/>
            <person name="Goldberg J."/>
            <person name="Griggs A."/>
            <person name="Gujja S."/>
            <person name="Hansen M."/>
            <person name="Howarth C."/>
            <person name="Imamovic A."/>
            <person name="Larimer J."/>
            <person name="Pearson M."/>
            <person name="Poon T.W."/>
            <person name="Priest M."/>
            <person name="Roberts A."/>
            <person name="Saif S."/>
            <person name="Shea T."/>
            <person name="Sykes S."/>
            <person name="Wortman J."/>
            <person name="Nusbaum C."/>
            <person name="Birren B."/>
        </authorList>
    </citation>
    <scope>NUCLEOTIDE SEQUENCE [LARGE SCALE GENOMIC DNA]</scope>
    <source>
        <strain evidence="4">nilgiri</strain>
    </source>
</reference>
<feature type="compositionally biased region" description="Polar residues" evidence="1">
    <location>
        <begin position="425"/>
        <end position="444"/>
    </location>
</feature>
<feature type="compositionally biased region" description="Low complexity" evidence="1">
    <location>
        <begin position="531"/>
        <end position="553"/>
    </location>
</feature>
<feature type="transmembrane region" description="Helical" evidence="2">
    <location>
        <begin position="694"/>
        <end position="711"/>
    </location>
</feature>
<dbReference type="GeneID" id="24270031"/>
<feature type="compositionally biased region" description="Low complexity" evidence="1">
    <location>
        <begin position="286"/>
        <end position="297"/>
    </location>
</feature>
<evidence type="ECO:0008006" key="5">
    <source>
        <dbReference type="Google" id="ProtNLM"/>
    </source>
</evidence>
<accession>A0A0D9QF40</accession>
<dbReference type="AlphaFoldDB" id="A0A0D9QF40"/>
<keyword evidence="2" id="KW-0812">Transmembrane</keyword>
<evidence type="ECO:0000313" key="3">
    <source>
        <dbReference type="EMBL" id="KJP85645.1"/>
    </source>
</evidence>
<feature type="compositionally biased region" description="Polar residues" evidence="1">
    <location>
        <begin position="480"/>
        <end position="490"/>
    </location>
</feature>
<feature type="compositionally biased region" description="Basic and acidic residues" evidence="1">
    <location>
        <begin position="448"/>
        <end position="479"/>
    </location>
</feature>
<evidence type="ECO:0000256" key="1">
    <source>
        <dbReference type="SAM" id="MobiDB-lite"/>
    </source>
</evidence>
<proteinExistence type="predicted"/>
<dbReference type="EMBL" id="KQ001717">
    <property type="protein sequence ID" value="KJP85645.1"/>
    <property type="molecule type" value="Genomic_DNA"/>
</dbReference>
<feature type="region of interest" description="Disordered" evidence="1">
    <location>
        <begin position="211"/>
        <end position="624"/>
    </location>
</feature>
<evidence type="ECO:0000313" key="4">
    <source>
        <dbReference type="Proteomes" id="UP000054561"/>
    </source>
</evidence>
<dbReference type="RefSeq" id="XP_012337748.1">
    <property type="nucleotide sequence ID" value="XM_012482325.1"/>
</dbReference>
<keyword evidence="2" id="KW-1133">Transmembrane helix</keyword>
<protein>
    <recommendedName>
        <fullName evidence="5">Schizont-infected cell agglutination extracellular alpha domain-containing protein</fullName>
    </recommendedName>
</protein>
<evidence type="ECO:0000256" key="2">
    <source>
        <dbReference type="SAM" id="Phobius"/>
    </source>
</evidence>
<dbReference type="Proteomes" id="UP000054561">
    <property type="component" value="Unassembled WGS sequence"/>
</dbReference>
<feature type="compositionally biased region" description="Low complexity" evidence="1">
    <location>
        <begin position="252"/>
        <end position="266"/>
    </location>
</feature>
<name>A0A0D9QF40_PLAFR</name>
<dbReference type="VEuPathDB" id="PlasmoDB:AK88_04717"/>
<keyword evidence="2" id="KW-0472">Membrane</keyword>
<feature type="compositionally biased region" description="Polar residues" evidence="1">
    <location>
        <begin position="561"/>
        <end position="572"/>
    </location>
</feature>